<dbReference type="RefSeq" id="WP_192590912.1">
    <property type="nucleotide sequence ID" value="NZ_JADBEE010000001.1"/>
</dbReference>
<sequence length="402" mass="44935">MSEVTRSSFGWLDADPERRRHMLEVLDSFVDKTTVDDLGIGTMRDALADTMFPGTSVLHTRLRYVLLVAWGLRQAGQQPTVDQMWAELRHHEWRTLASLQKGGEEQGVIGSRAQKTLQRMPSSIYSSALKSWGIRKSSTIGAYFQLCHLGARHQDPGAGELGAPSALTSALDPNLPAAPAGVLREASFALRREEAEYLRERIRRSHPHSIFAWLADHEAVDLTGSRAPWDITPLVELPKKLRHLVEASRGVSFSILGASLLYNLLLAELREDEERVDHYRAALSGWFSDPEADDPLPSFRQGELNTVLSAADIQRIESSRAFLAEWTGHVRTADSAESLSGSREVRQLISHRERRMKGKRARLHNPAALDQWSGASGTARLTFRWPVVRQHLEDLYEAGAEA</sequence>
<comment type="caution">
    <text evidence="1">The sequence shown here is derived from an EMBL/GenBank/DDBJ whole genome shotgun (WGS) entry which is preliminary data.</text>
</comment>
<keyword evidence="2" id="KW-1185">Reference proteome</keyword>
<organism evidence="1 2">
    <name type="scientific">Nesterenkonia halotolerans</name>
    <dbReference type="NCBI Taxonomy" id="225325"/>
    <lineage>
        <taxon>Bacteria</taxon>
        <taxon>Bacillati</taxon>
        <taxon>Actinomycetota</taxon>
        <taxon>Actinomycetes</taxon>
        <taxon>Micrococcales</taxon>
        <taxon>Micrococcaceae</taxon>
        <taxon>Nesterenkonia</taxon>
    </lineage>
</organism>
<accession>A0ABR9J572</accession>
<dbReference type="EMBL" id="JADBEE010000001">
    <property type="protein sequence ID" value="MBE1514119.1"/>
    <property type="molecule type" value="Genomic_DNA"/>
</dbReference>
<dbReference type="InterPro" id="IPR045941">
    <property type="entry name" value="DUF6361"/>
</dbReference>
<protein>
    <submittedName>
        <fullName evidence="1">Uncharacterized protein</fullName>
    </submittedName>
</protein>
<gene>
    <name evidence="1" type="ORF">H4W26_000874</name>
</gene>
<proteinExistence type="predicted"/>
<dbReference type="Pfam" id="PF19888">
    <property type="entry name" value="DUF6361"/>
    <property type="match status" value="1"/>
</dbReference>
<name>A0ABR9J572_9MICC</name>
<dbReference type="Proteomes" id="UP000636579">
    <property type="component" value="Unassembled WGS sequence"/>
</dbReference>
<reference evidence="1 2" key="1">
    <citation type="submission" date="2020-10" db="EMBL/GenBank/DDBJ databases">
        <title>Sequencing the genomes of 1000 actinobacteria strains.</title>
        <authorList>
            <person name="Klenk H.-P."/>
        </authorList>
    </citation>
    <scope>NUCLEOTIDE SEQUENCE [LARGE SCALE GENOMIC DNA]</scope>
    <source>
        <strain evidence="1 2">DSM 15474</strain>
    </source>
</reference>
<evidence type="ECO:0000313" key="2">
    <source>
        <dbReference type="Proteomes" id="UP000636579"/>
    </source>
</evidence>
<evidence type="ECO:0000313" key="1">
    <source>
        <dbReference type="EMBL" id="MBE1514119.1"/>
    </source>
</evidence>